<dbReference type="EMBL" id="JASNQZ010000012">
    <property type="protein sequence ID" value="KAL0949722.1"/>
    <property type="molecule type" value="Genomic_DNA"/>
</dbReference>
<evidence type="ECO:0000256" key="4">
    <source>
        <dbReference type="ARBA" id="ARBA00023098"/>
    </source>
</evidence>
<sequence length="381" mass="41558">MEKFSAYRDPGTGIQPFLNPVPPIGSDALATVALPFGYALAVIRTVLVVALSLLYVVLVNGLCLVFLPVPPLYRLFTRILTAVITRTILFIVGLFWIPVEIVTRKRGKGKHTTNSWNPSAGDIIVSNWVSWIEVLWLSYRFNPIFAVPVFDPPPSPAPAQASSPITHTPGRRTGTGSANISTAARAPLPRAQFRGFRVVSLLQMVMFSGRAPPYGDGDPQDQATSLENIRSKANAPIVVFPESTTSNGRGLLRLANVFPNLSVPIKDFNVFVMCVRYDPPTSITPSMAIPIPSSVMNPLGHVFRLSTSLVPLTISIRLLEPSDSPSSQLFIVSEIATDAAHDGLFTEVCAALMAQLGKMKRTGMGWEEKAAFLEFYRSKKH</sequence>
<keyword evidence="4" id="KW-0443">Lipid metabolism</keyword>
<gene>
    <name evidence="9" type="ORF">HGRIS_009762</name>
</gene>
<feature type="transmembrane region" description="Helical" evidence="8">
    <location>
        <begin position="46"/>
        <end position="69"/>
    </location>
</feature>
<evidence type="ECO:0000256" key="2">
    <source>
        <dbReference type="ARBA" id="ARBA00022692"/>
    </source>
</evidence>
<dbReference type="PANTHER" id="PTHR23063">
    <property type="entry name" value="PHOSPHOLIPID ACYLTRANSFERASE"/>
    <property type="match status" value="1"/>
</dbReference>
<name>A0ABR3J2C5_9AGAR</name>
<accession>A0ABR3J2C5</accession>
<keyword evidence="6" id="KW-0012">Acyltransferase</keyword>
<evidence type="ECO:0000313" key="10">
    <source>
        <dbReference type="Proteomes" id="UP001556367"/>
    </source>
</evidence>
<comment type="caution">
    <text evidence="9">The sequence shown here is derived from an EMBL/GenBank/DDBJ whole genome shotgun (WGS) entry which is preliminary data.</text>
</comment>
<keyword evidence="3 8" id="KW-1133">Transmembrane helix</keyword>
<evidence type="ECO:0000313" key="9">
    <source>
        <dbReference type="EMBL" id="KAL0949722.1"/>
    </source>
</evidence>
<evidence type="ECO:0000256" key="1">
    <source>
        <dbReference type="ARBA" id="ARBA00022679"/>
    </source>
</evidence>
<proteinExistence type="predicted"/>
<keyword evidence="10" id="KW-1185">Reference proteome</keyword>
<evidence type="ECO:0000256" key="8">
    <source>
        <dbReference type="SAM" id="Phobius"/>
    </source>
</evidence>
<evidence type="ECO:0000256" key="5">
    <source>
        <dbReference type="ARBA" id="ARBA00023136"/>
    </source>
</evidence>
<dbReference type="Proteomes" id="UP001556367">
    <property type="component" value="Unassembled WGS sequence"/>
</dbReference>
<feature type="region of interest" description="Disordered" evidence="7">
    <location>
        <begin position="157"/>
        <end position="178"/>
    </location>
</feature>
<keyword evidence="1" id="KW-0808">Transferase</keyword>
<organism evidence="9 10">
    <name type="scientific">Hohenbuehelia grisea</name>
    <dbReference type="NCBI Taxonomy" id="104357"/>
    <lineage>
        <taxon>Eukaryota</taxon>
        <taxon>Fungi</taxon>
        <taxon>Dikarya</taxon>
        <taxon>Basidiomycota</taxon>
        <taxon>Agaricomycotina</taxon>
        <taxon>Agaricomycetes</taxon>
        <taxon>Agaricomycetidae</taxon>
        <taxon>Agaricales</taxon>
        <taxon>Pleurotineae</taxon>
        <taxon>Pleurotaceae</taxon>
        <taxon>Hohenbuehelia</taxon>
    </lineage>
</organism>
<evidence type="ECO:0000256" key="7">
    <source>
        <dbReference type="SAM" id="MobiDB-lite"/>
    </source>
</evidence>
<evidence type="ECO:0000256" key="6">
    <source>
        <dbReference type="ARBA" id="ARBA00023315"/>
    </source>
</evidence>
<dbReference type="PANTHER" id="PTHR23063:SF60">
    <property type="entry name" value="LYSOPHOSPHATIDIC ACID:OLEOYL-COA ACYLTRANSFERASE 1"/>
    <property type="match status" value="1"/>
</dbReference>
<keyword evidence="2 8" id="KW-0812">Transmembrane</keyword>
<feature type="transmembrane region" description="Helical" evidence="8">
    <location>
        <begin position="75"/>
        <end position="97"/>
    </location>
</feature>
<reference evidence="10" key="1">
    <citation type="submission" date="2024-06" db="EMBL/GenBank/DDBJ databases">
        <title>Multi-omics analyses provide insights into the biosynthesis of the anticancer antibiotic pleurotin in Hohenbuehelia grisea.</title>
        <authorList>
            <person name="Weaver J.A."/>
            <person name="Alberti F."/>
        </authorList>
    </citation>
    <scope>NUCLEOTIDE SEQUENCE [LARGE SCALE GENOMIC DNA]</scope>
    <source>
        <strain evidence="10">T-177</strain>
    </source>
</reference>
<keyword evidence="5 8" id="KW-0472">Membrane</keyword>
<evidence type="ECO:0008006" key="11">
    <source>
        <dbReference type="Google" id="ProtNLM"/>
    </source>
</evidence>
<evidence type="ECO:0000256" key="3">
    <source>
        <dbReference type="ARBA" id="ARBA00022989"/>
    </source>
</evidence>
<protein>
    <recommendedName>
        <fullName evidence="11">Phospholipid/glycerol acyltransferase domain-containing protein</fullName>
    </recommendedName>
</protein>